<feature type="transmembrane region" description="Helical" evidence="2">
    <location>
        <begin position="7"/>
        <end position="29"/>
    </location>
</feature>
<dbReference type="EMBL" id="JBHUDE010000144">
    <property type="protein sequence ID" value="MFD1609010.1"/>
    <property type="molecule type" value="Genomic_DNA"/>
</dbReference>
<feature type="region of interest" description="Disordered" evidence="1">
    <location>
        <begin position="181"/>
        <end position="217"/>
    </location>
</feature>
<comment type="caution">
    <text evidence="3">The sequence shown here is derived from an EMBL/GenBank/DDBJ whole genome shotgun (WGS) entry which is preliminary data.</text>
</comment>
<protein>
    <submittedName>
        <fullName evidence="3">Uncharacterized protein</fullName>
    </submittedName>
</protein>
<accession>A0ABW4HUL2</accession>
<sequence>MFKRKVISYAIVGVLTVGVAGMGTSIFAMTSQDNDSSEQSAKVISSKDRIQEIKEELKAQGITLPDEGMDKDEYLANLDADTKKKLEEFAKNLKAEKLSSDEALELRKQRISPSNKEKKTEQFMNVDDEAKTLVKEILEKTWNGDITVDEAVAELAALEINLTDQQIQDLQTYFNSEISSETKDNYNNLKEGKITGNKAREEITKRRISSPDNVENE</sequence>
<dbReference type="RefSeq" id="WP_251516887.1">
    <property type="nucleotide sequence ID" value="NZ_JAMBON010000043.1"/>
</dbReference>
<keyword evidence="4" id="KW-1185">Reference proteome</keyword>
<keyword evidence="2" id="KW-1133">Transmembrane helix</keyword>
<evidence type="ECO:0000256" key="2">
    <source>
        <dbReference type="SAM" id="Phobius"/>
    </source>
</evidence>
<reference evidence="4" key="1">
    <citation type="journal article" date="2019" name="Int. J. Syst. Evol. Microbiol.">
        <title>The Global Catalogue of Microorganisms (GCM) 10K type strain sequencing project: providing services to taxonomists for standard genome sequencing and annotation.</title>
        <authorList>
            <consortium name="The Broad Institute Genomics Platform"/>
            <consortium name="The Broad Institute Genome Sequencing Center for Infectious Disease"/>
            <person name="Wu L."/>
            <person name="Ma J."/>
        </authorList>
    </citation>
    <scope>NUCLEOTIDE SEQUENCE [LARGE SCALE GENOMIC DNA]</scope>
    <source>
        <strain evidence="4">CGMCC 1.12376</strain>
    </source>
</reference>
<evidence type="ECO:0000313" key="3">
    <source>
        <dbReference type="EMBL" id="MFD1609010.1"/>
    </source>
</evidence>
<evidence type="ECO:0000313" key="4">
    <source>
        <dbReference type="Proteomes" id="UP001597221"/>
    </source>
</evidence>
<organism evidence="3 4">
    <name type="scientific">Oceanobacillus luteolus</name>
    <dbReference type="NCBI Taxonomy" id="1274358"/>
    <lineage>
        <taxon>Bacteria</taxon>
        <taxon>Bacillati</taxon>
        <taxon>Bacillota</taxon>
        <taxon>Bacilli</taxon>
        <taxon>Bacillales</taxon>
        <taxon>Bacillaceae</taxon>
        <taxon>Oceanobacillus</taxon>
    </lineage>
</organism>
<keyword evidence="2" id="KW-0812">Transmembrane</keyword>
<gene>
    <name evidence="3" type="ORF">ACFSBH_15455</name>
</gene>
<keyword evidence="2" id="KW-0472">Membrane</keyword>
<dbReference type="Proteomes" id="UP001597221">
    <property type="component" value="Unassembled WGS sequence"/>
</dbReference>
<feature type="compositionally biased region" description="Basic and acidic residues" evidence="1">
    <location>
        <begin position="181"/>
        <end position="205"/>
    </location>
</feature>
<evidence type="ECO:0000256" key="1">
    <source>
        <dbReference type="SAM" id="MobiDB-lite"/>
    </source>
</evidence>
<name>A0ABW4HUL2_9BACI</name>
<proteinExistence type="predicted"/>